<dbReference type="InterPro" id="IPR058568">
    <property type="entry name" value="Ig_TRAPPC9_Trs120_4th"/>
</dbReference>
<feature type="compositionally biased region" description="Basic and acidic residues" evidence="3">
    <location>
        <begin position="249"/>
        <end position="259"/>
    </location>
</feature>
<evidence type="ECO:0000256" key="1">
    <source>
        <dbReference type="ARBA" id="ARBA00004555"/>
    </source>
</evidence>
<feature type="non-terminal residue" evidence="9">
    <location>
        <position position="1"/>
    </location>
</feature>
<dbReference type="Proteomes" id="UP000754883">
    <property type="component" value="Unassembled WGS sequence"/>
</dbReference>
<dbReference type="PANTHER" id="PTHR21512">
    <property type="entry name" value="TRAFFICKING PROTEIN PARTICLE COMPLEX SUBUNIT 9"/>
    <property type="match status" value="1"/>
</dbReference>
<dbReference type="Pfam" id="PF08626">
    <property type="entry name" value="TRAPPC9-Trs120"/>
    <property type="match status" value="1"/>
</dbReference>
<feature type="domain" description="Trs120/TRAPPC9 fourth Ig-like" evidence="8">
    <location>
        <begin position="1291"/>
        <end position="1442"/>
    </location>
</feature>
<dbReference type="InterPro" id="IPR058565">
    <property type="entry name" value="Ig_TRAPPC9_Trs120_1st"/>
</dbReference>
<evidence type="ECO:0000256" key="3">
    <source>
        <dbReference type="SAM" id="MobiDB-lite"/>
    </source>
</evidence>
<feature type="domain" description="Trs120/TRAPPC9 first Ig-like" evidence="6">
    <location>
        <begin position="797"/>
        <end position="957"/>
    </location>
</feature>
<evidence type="ECO:0008006" key="11">
    <source>
        <dbReference type="Google" id="ProtNLM"/>
    </source>
</evidence>
<sequence>LDDYIDRSGQCSTTNKPRMSLDPLLPIAPARVKALLLPISQITSTRFDSFVSRLESEHVVHLRDISADGRPHRNMFSPLAYPDGAMIYDLITHVPPPSHLALTPFDLYREPMAVVALADGREMGEVSFSKRNSANGTGTTVTEKNIRSLYQDLEDLRDRFPKALVHQVLIFDYVSDASNTVPLPEGVFGIPPVEKSKRTTIKTVMCDISSQLLAEMTTLAKSFEAMTTIESPVHYSGTAHVNGDWSAGEGEHHEFDRRNSGTPTLQSNGRTASESAADRAHARMSMPPVSTRPTMNHSSSSPGIGGSPISQAGHSGWPGTPDLGRDAPGTPQTHSRSESTHSSRDQSRDRVSVQGFGPGGLNDRWRLKGKGRSTVILGSMYLQAGRWNDSLRELSEAAVGTRSINDHIWLGKALELIVINLFLLGWSGLEFAIPSVCMPPPEERNRPLYTVIETLTDLPGQPKRLRILQLILGDLLDRIMNLYSRKRADVERLPKLAYSETTIRFSKILTIMHLCNGSLNQQALDMIVTGRLPEKELTTSPRIHIVPSRQHIVNILMDAFPASHAYAAELLTTTDRASILSAIATILGTLGFHRKKAMVTRELVSVLISGLVEARTRGAAEAGIHPAAGLISHTAAGNQNSGTALDLGEGDIEQGIEAFLDMLCKSYAVIGFERSPSNSEDSTETGPDTDEAIIARIQKQASTRFYGFEGIKMNILRACINFSEALPDLNGVLRYSGDLLRTAGAGTAPGPRREDISPMIFAEEQARLVTNIARTSSLAQRLNLNSLAAEYWDEFLVRGIKLEPLPPDRIPIPHAHSVLPGSTVGRTSQDVDPFIYNPFFKKPSEVVQQFLVAGELATFRITLQNPYDIEVDLESIRLETTGVDFESIPEAARLGSNRTQVLRLRGRPLQDGDIKVTGALIKVRGCRERRFPIFSQPWRPVRDNKIKVKGIAALEGGEDVCLRNSAPPVPDDLDLTAIPSQPVLTVKSMTLPQASVMVLEGERRIFSVTLQNESPTPVDFVLFSFQDSTQGPLQNALNNRDTMPTEMYEYEWILMKKQALRLPKKNQERQIPAGGEATYEFEILGKPGLTHATIQVDYTNLGKPQDEVTEQFFTRQVSVDLTVTVNASIEMSRLDVLPIEGDIPQAIKDRHNDSDSLDLKDYCLLSMDLRNAWPSHINVHIETEDGMVLDDNILPGNINRIVLPVKRVYLEDPHASIPSLNPGRDRQFVVSRIAPEIERINREAFWYREKLMERLKGTWKTTSGQKRHGTLELRTLRLTPRMIDVVRLEDIGIDISVEDEDGANGDTNVGYVDEFMQARVKLTNRSSKPITSVIRLLPALCHRPLGIALDFTRKFAWNGSLQQLLPRIEANSTIDFVIGVTALCRGEFELSATAEEVVVHQEEGEKALQRKKSDTQKMLDAALGAKERRVWHSRHPYILLVRDRD</sequence>
<dbReference type="InterPro" id="IPR058563">
    <property type="entry name" value="Trs120_TRAPPC9_N"/>
</dbReference>
<dbReference type="Pfam" id="PF26283">
    <property type="entry name" value="Ig_TRAPPC9-Trs120_4th"/>
    <property type="match status" value="1"/>
</dbReference>
<feature type="domain" description="Trs120/TRAPPC9 TPR region" evidence="5">
    <location>
        <begin position="468"/>
        <end position="782"/>
    </location>
</feature>
<evidence type="ECO:0000259" key="7">
    <source>
        <dbReference type="Pfam" id="PF26282"/>
    </source>
</evidence>
<organism evidence="9 10">
    <name type="scientific">Clonostachys byssicola</name>
    <dbReference type="NCBI Taxonomy" id="160290"/>
    <lineage>
        <taxon>Eukaryota</taxon>
        <taxon>Fungi</taxon>
        <taxon>Dikarya</taxon>
        <taxon>Ascomycota</taxon>
        <taxon>Pezizomycotina</taxon>
        <taxon>Sordariomycetes</taxon>
        <taxon>Hypocreomycetidae</taxon>
        <taxon>Hypocreales</taxon>
        <taxon>Bionectriaceae</taxon>
        <taxon>Clonostachys</taxon>
    </lineage>
</organism>
<feature type="domain" description="Trs120/TRAPPC9 third Ig-like" evidence="7">
    <location>
        <begin position="1129"/>
        <end position="1286"/>
    </location>
</feature>
<protein>
    <recommendedName>
        <fullName evidence="11">Hypercellular protein HypA</fullName>
    </recommendedName>
</protein>
<dbReference type="Pfam" id="PF26251">
    <property type="entry name" value="TPR_TRAPPC9-Trs120"/>
    <property type="match status" value="1"/>
</dbReference>
<dbReference type="InterPro" id="IPR058567">
    <property type="entry name" value="Ig_TRAPPC9_Trs120_3rd"/>
</dbReference>
<dbReference type="Pfam" id="PF26280">
    <property type="entry name" value="Ig_TRAPPC9-Trs120_2nd"/>
    <property type="match status" value="1"/>
</dbReference>
<evidence type="ECO:0000259" key="6">
    <source>
        <dbReference type="Pfam" id="PF26254"/>
    </source>
</evidence>
<accession>A0A9N9YCP9</accession>
<evidence type="ECO:0000259" key="8">
    <source>
        <dbReference type="Pfam" id="PF26283"/>
    </source>
</evidence>
<feature type="compositionally biased region" description="Polar residues" evidence="3">
    <location>
        <begin position="260"/>
        <end position="274"/>
    </location>
</feature>
<dbReference type="InterPro" id="IPR013935">
    <property type="entry name" value="Trs120_TRAPPC9"/>
</dbReference>
<keyword evidence="2" id="KW-0333">Golgi apparatus</keyword>
<name>A0A9N9YCP9_9HYPO</name>
<feature type="compositionally biased region" description="Basic and acidic residues" evidence="3">
    <location>
        <begin position="335"/>
        <end position="351"/>
    </location>
</feature>
<feature type="compositionally biased region" description="Low complexity" evidence="3">
    <location>
        <begin position="298"/>
        <end position="310"/>
    </location>
</feature>
<dbReference type="EMBL" id="CABFNO020001568">
    <property type="protein sequence ID" value="CAH0005408.1"/>
    <property type="molecule type" value="Genomic_DNA"/>
</dbReference>
<gene>
    <name evidence="9" type="ORF">CBYS24578_00006010</name>
</gene>
<evidence type="ECO:0000259" key="4">
    <source>
        <dbReference type="Pfam" id="PF08626"/>
    </source>
</evidence>
<comment type="subcellular location">
    <subcellularLocation>
        <location evidence="1">Golgi apparatus</location>
    </subcellularLocation>
</comment>
<dbReference type="GO" id="GO:0005802">
    <property type="term" value="C:trans-Golgi network"/>
    <property type="evidence" value="ECO:0007669"/>
    <property type="project" value="TreeGrafter"/>
</dbReference>
<keyword evidence="10" id="KW-1185">Reference proteome</keyword>
<reference evidence="9 10" key="2">
    <citation type="submission" date="2021-10" db="EMBL/GenBank/DDBJ databases">
        <authorList>
            <person name="Piombo E."/>
        </authorList>
    </citation>
    <scope>NUCLEOTIDE SEQUENCE [LARGE SCALE GENOMIC DNA]</scope>
</reference>
<evidence type="ECO:0000313" key="10">
    <source>
        <dbReference type="Proteomes" id="UP000754883"/>
    </source>
</evidence>
<proteinExistence type="predicted"/>
<evidence type="ECO:0000259" key="5">
    <source>
        <dbReference type="Pfam" id="PF26251"/>
    </source>
</evidence>
<evidence type="ECO:0000313" key="9">
    <source>
        <dbReference type="EMBL" id="CAH0005408.1"/>
    </source>
</evidence>
<dbReference type="OrthoDB" id="27962at2759"/>
<dbReference type="InterPro" id="IPR058564">
    <property type="entry name" value="TPR_TRAPPC9_Trs120"/>
</dbReference>
<comment type="caution">
    <text evidence="9">The sequence shown here is derived from an EMBL/GenBank/DDBJ whole genome shotgun (WGS) entry which is preliminary data.</text>
</comment>
<evidence type="ECO:0000256" key="2">
    <source>
        <dbReference type="ARBA" id="ARBA00023034"/>
    </source>
</evidence>
<dbReference type="Pfam" id="PF26282">
    <property type="entry name" value="Ig_TRAPPC9-Trs120_3rd"/>
    <property type="match status" value="1"/>
</dbReference>
<feature type="domain" description="Trs120/TRAPPC9 N-terminal" evidence="4">
    <location>
        <begin position="24"/>
        <end position="437"/>
    </location>
</feature>
<dbReference type="Pfam" id="PF26254">
    <property type="entry name" value="Ig_TRAPPC9-Trs120_1st"/>
    <property type="match status" value="1"/>
</dbReference>
<feature type="region of interest" description="Disordered" evidence="3">
    <location>
        <begin position="242"/>
        <end position="365"/>
    </location>
</feature>
<reference evidence="10" key="1">
    <citation type="submission" date="2019-06" db="EMBL/GenBank/DDBJ databases">
        <authorList>
            <person name="Broberg M."/>
        </authorList>
    </citation>
    <scope>NUCLEOTIDE SEQUENCE [LARGE SCALE GENOMIC DNA]</scope>
</reference>
<dbReference type="PANTHER" id="PTHR21512:SF5">
    <property type="entry name" value="TRAFFICKING PROTEIN PARTICLE COMPLEX SUBUNIT 9"/>
    <property type="match status" value="1"/>
</dbReference>